<feature type="compositionally biased region" description="Acidic residues" evidence="1">
    <location>
        <begin position="481"/>
        <end position="499"/>
    </location>
</feature>
<feature type="compositionally biased region" description="Polar residues" evidence="1">
    <location>
        <begin position="571"/>
        <end position="583"/>
    </location>
</feature>
<evidence type="ECO:0000313" key="2">
    <source>
        <dbReference type="EMBL" id="TEB31844.1"/>
    </source>
</evidence>
<accession>A0A4Y7TD11</accession>
<reference evidence="2 3" key="1">
    <citation type="journal article" date="2019" name="Nat. Ecol. Evol.">
        <title>Megaphylogeny resolves global patterns of mushroom evolution.</title>
        <authorList>
            <person name="Varga T."/>
            <person name="Krizsan K."/>
            <person name="Foldi C."/>
            <person name="Dima B."/>
            <person name="Sanchez-Garcia M."/>
            <person name="Sanchez-Ramirez S."/>
            <person name="Szollosi G.J."/>
            <person name="Szarkandi J.G."/>
            <person name="Papp V."/>
            <person name="Albert L."/>
            <person name="Andreopoulos W."/>
            <person name="Angelini C."/>
            <person name="Antonin V."/>
            <person name="Barry K.W."/>
            <person name="Bougher N.L."/>
            <person name="Buchanan P."/>
            <person name="Buyck B."/>
            <person name="Bense V."/>
            <person name="Catcheside P."/>
            <person name="Chovatia M."/>
            <person name="Cooper J."/>
            <person name="Damon W."/>
            <person name="Desjardin D."/>
            <person name="Finy P."/>
            <person name="Geml J."/>
            <person name="Haridas S."/>
            <person name="Hughes K."/>
            <person name="Justo A."/>
            <person name="Karasinski D."/>
            <person name="Kautmanova I."/>
            <person name="Kiss B."/>
            <person name="Kocsube S."/>
            <person name="Kotiranta H."/>
            <person name="LaButti K.M."/>
            <person name="Lechner B.E."/>
            <person name="Liimatainen K."/>
            <person name="Lipzen A."/>
            <person name="Lukacs Z."/>
            <person name="Mihaltcheva S."/>
            <person name="Morgado L.N."/>
            <person name="Niskanen T."/>
            <person name="Noordeloos M.E."/>
            <person name="Ohm R.A."/>
            <person name="Ortiz-Santana B."/>
            <person name="Ovrebo C."/>
            <person name="Racz N."/>
            <person name="Riley R."/>
            <person name="Savchenko A."/>
            <person name="Shiryaev A."/>
            <person name="Soop K."/>
            <person name="Spirin V."/>
            <person name="Szebenyi C."/>
            <person name="Tomsovsky M."/>
            <person name="Tulloss R.E."/>
            <person name="Uehling J."/>
            <person name="Grigoriev I.V."/>
            <person name="Vagvolgyi C."/>
            <person name="Papp T."/>
            <person name="Martin F.M."/>
            <person name="Miettinen O."/>
            <person name="Hibbett D.S."/>
            <person name="Nagy L.G."/>
        </authorList>
    </citation>
    <scope>NUCLEOTIDE SEQUENCE [LARGE SCALE GENOMIC DNA]</scope>
    <source>
        <strain evidence="2 3">FP101781</strain>
    </source>
</reference>
<dbReference type="STRING" id="71717.A0A4Y7TD11"/>
<dbReference type="Proteomes" id="UP000298030">
    <property type="component" value="Unassembled WGS sequence"/>
</dbReference>
<gene>
    <name evidence="2" type="ORF">FA13DRAFT_1813666</name>
</gene>
<feature type="compositionally biased region" description="Basic and acidic residues" evidence="1">
    <location>
        <begin position="387"/>
        <end position="401"/>
    </location>
</feature>
<feature type="region of interest" description="Disordered" evidence="1">
    <location>
        <begin position="468"/>
        <end position="583"/>
    </location>
</feature>
<feature type="region of interest" description="Disordered" evidence="1">
    <location>
        <begin position="306"/>
        <end position="372"/>
    </location>
</feature>
<feature type="compositionally biased region" description="Basic and acidic residues" evidence="1">
    <location>
        <begin position="470"/>
        <end position="480"/>
    </location>
</feature>
<feature type="region of interest" description="Disordered" evidence="1">
    <location>
        <begin position="1"/>
        <end position="45"/>
    </location>
</feature>
<dbReference type="AlphaFoldDB" id="A0A4Y7TD11"/>
<comment type="caution">
    <text evidence="2">The sequence shown here is derived from an EMBL/GenBank/DDBJ whole genome shotgun (WGS) entry which is preliminary data.</text>
</comment>
<sequence length="724" mass="81750">MAHKRRRRSPAPIPAEEVEETRGGRDSDEDEQPVASTSSCVMASPSKRLRRMVSFPETPTTNRKKPTFLTPATAKTPFTPYPLRAYDSPTNPFGRKHRESVIRTLPQPTSFSKHLPLRFQFSRKGVRNSKEGVYRIVQVPLSYTFVHLRCLIFFLFGGGAKQLSGDDDDHLFELKDNISMYAPAYKPGQIKSGYTWGKLSSTRDPCRWRGEQEEDGEVDEDYDEAEEEGKMLEEEHSDWEWKDEQDFKLGHAWPEGLDAKRGIVYFHSRSTQVHITVNTKGLPKRKGKSNTPFVFSARGLVYLSPPPISQPSFKRKRASPSPLKRKLFSPIKTRLQTKRLSITPVPAPKPESRLSKTDSDADDEGHFNKSHPFFTYQSHADTKLRSLEDAGDSDRDAREDGYDYNSDCSDDDGEEDYATMMLPEKWNDPESKFASYYRRYMGIPLIDLPHPVKKKKIFGSLFDDSDSDCFEPKEEAREEGEGYDEGVEDEVEYDPETDDTLVCLPTSELDPDLDETSIFPSSSPPPVPSSSSPQKAFSHYNSSSPQKLFPSSSAYSSPQKGGNRGPWSLTDLPSPSVYSPGQFNRSLFANLDAKFKKTPAPPNWKRVERMRAGRVERAMERSKMGMILKQKKVGEEKRANEEDAKEEGGGNEGAEDGKEGGMGKEKKTGRKIKVEDYEVPLGGEGEDEERDGEGEEEGDAEYEKYEGNGEDGLNDYDRDVSVDI</sequence>
<name>A0A4Y7TD11_COPMI</name>
<keyword evidence="3" id="KW-1185">Reference proteome</keyword>
<protein>
    <submittedName>
        <fullName evidence="2">Uncharacterized protein</fullName>
    </submittedName>
</protein>
<feature type="compositionally biased region" description="Basic and acidic residues" evidence="1">
    <location>
        <begin position="350"/>
        <end position="367"/>
    </location>
</feature>
<feature type="compositionally biased region" description="Basic and acidic residues" evidence="1">
    <location>
        <begin position="655"/>
        <end position="676"/>
    </location>
</feature>
<evidence type="ECO:0000256" key="1">
    <source>
        <dbReference type="SAM" id="MobiDB-lite"/>
    </source>
</evidence>
<feature type="compositionally biased region" description="Acidic residues" evidence="1">
    <location>
        <begin position="684"/>
        <end position="700"/>
    </location>
</feature>
<evidence type="ECO:0000313" key="3">
    <source>
        <dbReference type="Proteomes" id="UP000298030"/>
    </source>
</evidence>
<feature type="compositionally biased region" description="Basic and acidic residues" evidence="1">
    <location>
        <begin position="715"/>
        <end position="724"/>
    </location>
</feature>
<organism evidence="2 3">
    <name type="scientific">Coprinellus micaceus</name>
    <name type="common">Glistening ink-cap mushroom</name>
    <name type="synonym">Coprinus micaceus</name>
    <dbReference type="NCBI Taxonomy" id="71717"/>
    <lineage>
        <taxon>Eukaryota</taxon>
        <taxon>Fungi</taxon>
        <taxon>Dikarya</taxon>
        <taxon>Basidiomycota</taxon>
        <taxon>Agaricomycotina</taxon>
        <taxon>Agaricomycetes</taxon>
        <taxon>Agaricomycetidae</taxon>
        <taxon>Agaricales</taxon>
        <taxon>Agaricineae</taxon>
        <taxon>Psathyrellaceae</taxon>
        <taxon>Coprinellus</taxon>
    </lineage>
</organism>
<feature type="compositionally biased region" description="Basic residues" evidence="1">
    <location>
        <begin position="313"/>
        <end position="327"/>
    </location>
</feature>
<proteinExistence type="predicted"/>
<feature type="compositionally biased region" description="Basic and acidic residues" evidence="1">
    <location>
        <begin position="632"/>
        <end position="648"/>
    </location>
</feature>
<dbReference type="EMBL" id="QPFP01000017">
    <property type="protein sequence ID" value="TEB31844.1"/>
    <property type="molecule type" value="Genomic_DNA"/>
</dbReference>
<feature type="region of interest" description="Disordered" evidence="1">
    <location>
        <begin position="387"/>
        <end position="412"/>
    </location>
</feature>
<feature type="compositionally biased region" description="Low complexity" evidence="1">
    <location>
        <begin position="542"/>
        <end position="553"/>
    </location>
</feature>
<dbReference type="OrthoDB" id="2940229at2759"/>
<feature type="region of interest" description="Disordered" evidence="1">
    <location>
        <begin position="615"/>
        <end position="724"/>
    </location>
</feature>